<gene>
    <name evidence="2" type="ORF">QR680_010199</name>
</gene>
<feature type="transmembrane region" description="Helical" evidence="1">
    <location>
        <begin position="85"/>
        <end position="102"/>
    </location>
</feature>
<evidence type="ECO:0000256" key="1">
    <source>
        <dbReference type="SAM" id="Phobius"/>
    </source>
</evidence>
<evidence type="ECO:0000313" key="3">
    <source>
        <dbReference type="Proteomes" id="UP001175271"/>
    </source>
</evidence>
<feature type="transmembrane region" description="Helical" evidence="1">
    <location>
        <begin position="164"/>
        <end position="188"/>
    </location>
</feature>
<keyword evidence="1" id="KW-0472">Membrane</keyword>
<organism evidence="2 3">
    <name type="scientific">Steinernema hermaphroditum</name>
    <dbReference type="NCBI Taxonomy" id="289476"/>
    <lineage>
        <taxon>Eukaryota</taxon>
        <taxon>Metazoa</taxon>
        <taxon>Ecdysozoa</taxon>
        <taxon>Nematoda</taxon>
        <taxon>Chromadorea</taxon>
        <taxon>Rhabditida</taxon>
        <taxon>Tylenchina</taxon>
        <taxon>Panagrolaimomorpha</taxon>
        <taxon>Strongyloidoidea</taxon>
        <taxon>Steinernematidae</taxon>
        <taxon>Steinernema</taxon>
    </lineage>
</organism>
<keyword evidence="1" id="KW-0812">Transmembrane</keyword>
<name>A0AA39IPS3_9BILA</name>
<protein>
    <submittedName>
        <fullName evidence="2">Uncharacterized protein</fullName>
    </submittedName>
</protein>
<dbReference type="SUPFAM" id="SSF81321">
    <property type="entry name" value="Family A G protein-coupled receptor-like"/>
    <property type="match status" value="1"/>
</dbReference>
<evidence type="ECO:0000313" key="2">
    <source>
        <dbReference type="EMBL" id="KAK0427379.1"/>
    </source>
</evidence>
<feature type="transmembrane region" description="Helical" evidence="1">
    <location>
        <begin position="193"/>
        <end position="214"/>
    </location>
</feature>
<sequence>MSPLQTIVGCTYMSLPLILLPAYLRIVYIYATRTKYKSLECYRIMIHIGVIQCAMGPGVFLYGLMQLLDYDPWNIGTYTMRVMSSAVRMEAVMSLVLALNRLKVICDLHYPDWIHTAILTLVWILGTVNYVLLYTPWFGYGAQPGVFSSHYDFTKPYSFVLQQIGSYFMVSSFGLSLIVYMTIIIYLLSERHVLIYAGIRFVIDISLAIVFNYGHLPAIPEVDFPVLLGYVLNNFLLPPALYLILNKTLRTEFFNRDKKQTNDVYVLTPSGVIVKPKLGFAVSSHTSHDTDIALKSAKNAERFDHRKEDLKLRTKTDDTATTLTIEQRLDELFNDNKWTQKPSTRRSPISYEARRFFGQAFPTVPLMPREQTLRPAELKYLSVLHGFSRRNTLRAEEEQFFEQLLCVLRFFESQLVEAFEARQHF</sequence>
<dbReference type="EMBL" id="JAUCMV010000001">
    <property type="protein sequence ID" value="KAK0427379.1"/>
    <property type="molecule type" value="Genomic_DNA"/>
</dbReference>
<dbReference type="Proteomes" id="UP001175271">
    <property type="component" value="Unassembled WGS sequence"/>
</dbReference>
<comment type="caution">
    <text evidence="2">The sequence shown here is derived from an EMBL/GenBank/DDBJ whole genome shotgun (WGS) entry which is preliminary data.</text>
</comment>
<proteinExistence type="predicted"/>
<keyword evidence="3" id="KW-1185">Reference proteome</keyword>
<reference evidence="2" key="1">
    <citation type="submission" date="2023-06" db="EMBL/GenBank/DDBJ databases">
        <title>Genomic analysis of the entomopathogenic nematode Steinernema hermaphroditum.</title>
        <authorList>
            <person name="Schwarz E.M."/>
            <person name="Heppert J.K."/>
            <person name="Baniya A."/>
            <person name="Schwartz H.T."/>
            <person name="Tan C.-H."/>
            <person name="Antoshechkin I."/>
            <person name="Sternberg P.W."/>
            <person name="Goodrich-Blair H."/>
            <person name="Dillman A.R."/>
        </authorList>
    </citation>
    <scope>NUCLEOTIDE SEQUENCE</scope>
    <source>
        <strain evidence="2">PS9179</strain>
        <tissue evidence="2">Whole animal</tissue>
    </source>
</reference>
<keyword evidence="1" id="KW-1133">Transmembrane helix</keyword>
<feature type="transmembrane region" description="Helical" evidence="1">
    <location>
        <begin position="44"/>
        <end position="65"/>
    </location>
</feature>
<accession>A0AA39IPS3</accession>
<feature type="transmembrane region" description="Helical" evidence="1">
    <location>
        <begin position="226"/>
        <end position="245"/>
    </location>
</feature>
<dbReference type="AlphaFoldDB" id="A0AA39IPS3"/>
<feature type="transmembrane region" description="Helical" evidence="1">
    <location>
        <begin position="114"/>
        <end position="133"/>
    </location>
</feature>
<feature type="transmembrane region" description="Helical" evidence="1">
    <location>
        <begin position="12"/>
        <end position="32"/>
    </location>
</feature>